<gene>
    <name evidence="1" type="ordered locus">Hbut_0745</name>
</gene>
<accession>A2BKT8</accession>
<evidence type="ECO:0000313" key="1">
    <source>
        <dbReference type="EMBL" id="ABM80599.1"/>
    </source>
</evidence>
<dbReference type="HOGENOM" id="CLU_2152577_0_0_2"/>
<dbReference type="SUPFAM" id="SSF88723">
    <property type="entry name" value="PIN domain-like"/>
    <property type="match status" value="1"/>
</dbReference>
<reference evidence="1 2" key="1">
    <citation type="journal article" date="2007" name="Archaea">
        <title>The genome of Hyperthermus butylicus: a sulfur-reducing, peptide fermenting, neutrophilic Crenarchaeote growing up to 108 degrees C.</title>
        <authorList>
            <person name="Brugger K."/>
            <person name="Chen L."/>
            <person name="Stark M."/>
            <person name="Zibat A."/>
            <person name="Redder P."/>
            <person name="Ruepp A."/>
            <person name="Awayez M."/>
            <person name="She Q."/>
            <person name="Garrett R.A."/>
            <person name="Klenk H.P."/>
        </authorList>
    </citation>
    <scope>NUCLEOTIDE SEQUENCE [LARGE SCALE GENOMIC DNA]</scope>
    <source>
        <strain evidence="2">DSM 5456 / JCM 9403 / PLM1-5</strain>
    </source>
</reference>
<dbReference type="OrthoDB" id="46150at2157"/>
<evidence type="ECO:0000313" key="2">
    <source>
        <dbReference type="Proteomes" id="UP000002593"/>
    </source>
</evidence>
<dbReference type="GeneID" id="4781844"/>
<keyword evidence="2" id="KW-1185">Reference proteome</keyword>
<dbReference type="Proteomes" id="UP000002593">
    <property type="component" value="Chromosome"/>
</dbReference>
<organism evidence="1 2">
    <name type="scientific">Hyperthermus butylicus (strain DSM 5456 / JCM 9403 / PLM1-5)</name>
    <dbReference type="NCBI Taxonomy" id="415426"/>
    <lineage>
        <taxon>Archaea</taxon>
        <taxon>Thermoproteota</taxon>
        <taxon>Thermoprotei</taxon>
        <taxon>Desulfurococcales</taxon>
        <taxon>Pyrodictiaceae</taxon>
        <taxon>Hyperthermus</taxon>
    </lineage>
</organism>
<dbReference type="RefSeq" id="WP_011821917.1">
    <property type="nucleotide sequence ID" value="NC_008818.1"/>
</dbReference>
<proteinExistence type="predicted"/>
<protein>
    <submittedName>
        <fullName evidence="1">Uncharacterized protein</fullName>
    </submittedName>
</protein>
<dbReference type="KEGG" id="hbu:Hbut_0745"/>
<dbReference type="AlphaFoldDB" id="A2BKT8"/>
<dbReference type="eggNOG" id="arCOG06028">
    <property type="taxonomic scope" value="Archaea"/>
</dbReference>
<dbReference type="EMBL" id="CP000493">
    <property type="protein sequence ID" value="ABM80599.1"/>
    <property type="molecule type" value="Genomic_DNA"/>
</dbReference>
<sequence length="111" mass="12200">MGAARIYHAGHRNYIDALHYAAARTENIPLLIIDHNFIELLREHGYTVEGIVCTAASSTAIILSTTCCNVQGDGALSFVRGEHVLEHRAPGQTLAHRHSMQWEGLDEEGHA</sequence>
<dbReference type="InterPro" id="IPR029060">
    <property type="entry name" value="PIN-like_dom_sf"/>
</dbReference>
<name>A2BKT8_HYPBU</name>
<dbReference type="EnsemblBacteria" id="ABM80599">
    <property type="protein sequence ID" value="ABM80599"/>
    <property type="gene ID" value="Hbut_0745"/>
</dbReference>